<evidence type="ECO:0000313" key="2">
    <source>
        <dbReference type="EMBL" id="KAF8711809.1"/>
    </source>
</evidence>
<gene>
    <name evidence="2" type="ORF">RHS03_01400</name>
</gene>
<name>A0A8H7HX38_9AGAM</name>
<dbReference type="Gene3D" id="1.25.40.10">
    <property type="entry name" value="Tetratricopeptide repeat domain"/>
    <property type="match status" value="1"/>
</dbReference>
<sequence length="902" mass="99412">MTFGAEYMSIRSVLTRKAPQQSLAPLVSASSISTHRPSRSQSLGHISIRSIATTRPMGKKHEPSALGRFFGLGLKQPPAIDPSRALQDTADTLRALLDKNPPVRSALLHKPYIDLSEAIVTYRTANIDPLDLTLTRNGIEKTIIRLAGDSHIQNDPFAYLSGLLQTLTLAKYPTPEDLELALRVYAEMRPSFGRKPTRDDALCLARARAMLRQPLEALEIVTTLAPPPEPDSDVWPLIACAIVLVSEDRGRNSADEVRALIQKMADIGVEPPPGAWCALLANLRPEEVGAVLKVLPESVGEEPRVWSTALEVLLNSDNQELRKEVAEKLEKIVGTQNITDTHVWASLVVYVGRVESQKDKNAPYEVLRAFDAAGGLPDSVLLAGLLRALPLSERIPATLRKLENEIGVPADDLAWGVIVDAAIERIGEQVGPETEDTGIVGVWTAASESGVNLTSAVLDRVVAREDIPIIDRLWAYKVVHAAWPVDKEKDRPEDEEGTNIDKWMRREDAITVPGPTVRTYSALLRALASRKGNELNRISASTAAVELLTDMRQRGIKFPQIAQAPTTPRSGNAIRQTAAPAPLSALASLTILLMQNAPSHEAAFKTYAYACVIDPNSGSFGEREYRAILKAFAGLKIPRDVDELLRQGLTDQWGEPSSVEAILGRRTEVYAPPPAALYYEIMRDMQRAGYVVQPAEYSTVLRAYANSSLDPPGEFEPTSSEVFPNRAINVAASAALARAHNSYILEHIQRIHTLLKLDTNLTPDTGLLNSLMLAYGRVGALDSVLAIWERIRDRGWDNASASIVIDALGRSGRSNLQRARMIWDTLRRRHGSKLTVNNYTAWVETLCRLGEFSEAERVVFIDMRGNIKPDEKTLRTLVSFAWRTGRQAKVLEDVRREFPNVI</sequence>
<protein>
    <submittedName>
        <fullName evidence="2">PPR repeat</fullName>
    </submittedName>
</protein>
<proteinExistence type="predicted"/>
<organism evidence="2 3">
    <name type="scientific">Rhizoctonia solani</name>
    <dbReference type="NCBI Taxonomy" id="456999"/>
    <lineage>
        <taxon>Eukaryota</taxon>
        <taxon>Fungi</taxon>
        <taxon>Dikarya</taxon>
        <taxon>Basidiomycota</taxon>
        <taxon>Agaricomycotina</taxon>
        <taxon>Agaricomycetes</taxon>
        <taxon>Cantharellales</taxon>
        <taxon>Ceratobasidiaceae</taxon>
        <taxon>Rhizoctonia</taxon>
    </lineage>
</organism>
<accession>A0A8H7HX38</accession>
<reference evidence="2" key="1">
    <citation type="submission" date="2020-09" db="EMBL/GenBank/DDBJ databases">
        <title>Comparative genome analyses of four rice-infecting Rhizoctonia solani isolates reveal extensive enrichment of homogalacturonan modification genes.</title>
        <authorList>
            <person name="Lee D.-Y."/>
            <person name="Jeon J."/>
            <person name="Kim K.-T."/>
            <person name="Cheong K."/>
            <person name="Song H."/>
            <person name="Choi G."/>
            <person name="Ko J."/>
            <person name="Opiyo S.O."/>
            <person name="Zuo S."/>
            <person name="Madhav S."/>
            <person name="Lee Y.-H."/>
            <person name="Wang G.-L."/>
        </authorList>
    </citation>
    <scope>NUCLEOTIDE SEQUENCE</scope>
    <source>
        <strain evidence="2">AG1-IA WGL</strain>
    </source>
</reference>
<comment type="caution">
    <text evidence="2">The sequence shown here is derived from an EMBL/GenBank/DDBJ whole genome shotgun (WGS) entry which is preliminary data.</text>
</comment>
<dbReference type="Proteomes" id="UP000602905">
    <property type="component" value="Unassembled WGS sequence"/>
</dbReference>
<dbReference type="InterPro" id="IPR051222">
    <property type="entry name" value="PPR/CCM1_RNA-binding"/>
</dbReference>
<feature type="non-terminal residue" evidence="2">
    <location>
        <position position="902"/>
    </location>
</feature>
<dbReference type="AlphaFoldDB" id="A0A8H7HX38"/>
<dbReference type="OrthoDB" id="185373at2759"/>
<evidence type="ECO:0000256" key="1">
    <source>
        <dbReference type="ARBA" id="ARBA00022737"/>
    </source>
</evidence>
<keyword evidence="1" id="KW-0677">Repeat</keyword>
<dbReference type="EMBL" id="JACYCD010000045">
    <property type="protein sequence ID" value="KAF8711809.1"/>
    <property type="molecule type" value="Genomic_DNA"/>
</dbReference>
<evidence type="ECO:0000313" key="3">
    <source>
        <dbReference type="Proteomes" id="UP000602905"/>
    </source>
</evidence>
<dbReference type="InterPro" id="IPR011990">
    <property type="entry name" value="TPR-like_helical_dom_sf"/>
</dbReference>
<dbReference type="PANTHER" id="PTHR47942">
    <property type="entry name" value="TETRATRICOPEPTIDE REPEAT (TPR)-LIKE SUPERFAMILY PROTEIN-RELATED"/>
    <property type="match status" value="1"/>
</dbReference>